<comment type="caution">
    <text evidence="2">The sequence shown here is derived from an EMBL/GenBank/DDBJ whole genome shotgun (WGS) entry which is preliminary data.</text>
</comment>
<name>A0A344SPS1_SALER</name>
<gene>
    <name evidence="1" type="ORF">CBX34_02230</name>
    <name evidence="2" type="ORF">EEM47_03630</name>
</gene>
<sequence length="72" mass="8155">MLDKIWLNGCSIFSIGGTPDFYFSSDSSTPLLEIYIDTGSIRSQLTVKNKLIFLVIIYKLSKLLLNRVKIVL</sequence>
<accession>A0A344SPS1</accession>
<protein>
    <submittedName>
        <fullName evidence="2">Uncharacterized protein</fullName>
    </submittedName>
</protein>
<dbReference type="EMBL" id="ROVY01000006">
    <property type="protein sequence ID" value="MHI20991.1"/>
    <property type="molecule type" value="Genomic_DNA"/>
</dbReference>
<evidence type="ECO:0000313" key="2">
    <source>
        <dbReference type="EMBL" id="MHI20991.1"/>
    </source>
</evidence>
<dbReference type="Proteomes" id="UP000885364">
    <property type="component" value="Unassembled WGS sequence"/>
</dbReference>
<dbReference type="AlphaFoldDB" id="A0A344SPS1"/>
<proteinExistence type="predicted"/>
<organism evidence="2">
    <name type="scientific">Salmonella enterica</name>
    <name type="common">Salmonella choleraesuis</name>
    <dbReference type="NCBI Taxonomy" id="28901"/>
    <lineage>
        <taxon>Bacteria</taxon>
        <taxon>Pseudomonadati</taxon>
        <taxon>Pseudomonadota</taxon>
        <taxon>Gammaproteobacteria</taxon>
        <taxon>Enterobacterales</taxon>
        <taxon>Enterobacteriaceae</taxon>
        <taxon>Salmonella</taxon>
    </lineage>
</organism>
<evidence type="ECO:0000313" key="1">
    <source>
        <dbReference type="EMBL" id="EBS6846561.1"/>
    </source>
</evidence>
<dbReference type="EMBL" id="AAGWGZ010000002">
    <property type="protein sequence ID" value="EBS6846561.1"/>
    <property type="molecule type" value="Genomic_DNA"/>
</dbReference>
<reference evidence="2" key="1">
    <citation type="submission" date="2018-11" db="EMBL/GenBank/DDBJ databases">
        <authorList>
            <consortium name="PulseNet: The National Subtyping Network for Foodborne Disease Surveillance"/>
            <person name="Tarr C.L."/>
            <person name="Trees E."/>
            <person name="Katz L.S."/>
            <person name="Carleton-Romer H.A."/>
            <person name="Stroika S."/>
            <person name="Kucerova Z."/>
            <person name="Roache K.F."/>
            <person name="Sabol A.L."/>
            <person name="Besser J."/>
            <person name="Gerner-Smidt P."/>
        </authorList>
    </citation>
    <scope>NUCLEOTIDE SEQUENCE [LARGE SCALE GENOMIC DNA]</scope>
    <source>
        <strain evidence="1">08-0470</strain>
        <strain evidence="2">PNUSAS059688</strain>
    </source>
</reference>